<evidence type="ECO:0008006" key="3">
    <source>
        <dbReference type="Google" id="ProtNLM"/>
    </source>
</evidence>
<evidence type="ECO:0000313" key="1">
    <source>
        <dbReference type="EMBL" id="SNX48563.1"/>
    </source>
</evidence>
<gene>
    <name evidence="1" type="ORF">VTH8203_02181</name>
</gene>
<dbReference type="EMBL" id="OANU01000029">
    <property type="protein sequence ID" value="SNX48563.1"/>
    <property type="molecule type" value="Genomic_DNA"/>
</dbReference>
<reference evidence="2" key="1">
    <citation type="submission" date="2016-06" db="EMBL/GenBank/DDBJ databases">
        <authorList>
            <person name="Rodrigo-Torres L."/>
            <person name="Arahal R.D."/>
            <person name="Lucena T."/>
        </authorList>
    </citation>
    <scope>NUCLEOTIDE SEQUENCE [LARGE SCALE GENOMIC DNA]</scope>
    <source>
        <strain evidence="2">CECT8203</strain>
    </source>
</reference>
<organism evidence="1 2">
    <name type="scientific">Vibrio thalassae</name>
    <dbReference type="NCBI Taxonomy" id="1243014"/>
    <lineage>
        <taxon>Bacteria</taxon>
        <taxon>Pseudomonadati</taxon>
        <taxon>Pseudomonadota</taxon>
        <taxon>Gammaproteobacteria</taxon>
        <taxon>Vibrionales</taxon>
        <taxon>Vibrionaceae</taxon>
        <taxon>Vibrio</taxon>
    </lineage>
</organism>
<proteinExistence type="predicted"/>
<keyword evidence="2" id="KW-1185">Reference proteome</keyword>
<evidence type="ECO:0000313" key="2">
    <source>
        <dbReference type="Proteomes" id="UP000219336"/>
    </source>
</evidence>
<name>A0A240EJZ3_9VIBR</name>
<accession>A0A240EJZ3</accession>
<protein>
    <recommendedName>
        <fullName evidence="3">Integrase</fullName>
    </recommendedName>
</protein>
<dbReference type="Proteomes" id="UP000219336">
    <property type="component" value="Unassembled WGS sequence"/>
</dbReference>
<dbReference type="AlphaFoldDB" id="A0A240EJZ3"/>
<sequence length="97" mass="11005">MYLLKSPSGTYYTRLCFPKYLRSKDFPFDVKISLCAKERAIAVSRNAALIAKLHPTIHTLPSTVHFKDFKPTLDDVIIDVRGQFSKNTFQPLSSSPN</sequence>